<dbReference type="Proteomes" id="UP000594463">
    <property type="component" value="Chromosome"/>
</dbReference>
<proteinExistence type="predicted"/>
<dbReference type="PANTHER" id="PTHR37835">
    <property type="entry name" value="ALPHA-CLOSTRIPAIN"/>
    <property type="match status" value="1"/>
</dbReference>
<dbReference type="Gene3D" id="3.40.50.11970">
    <property type="match status" value="1"/>
</dbReference>
<reference evidence="2 3" key="1">
    <citation type="journal article" date="2021" name="Nat. Commun.">
        <title>Isolation of a member of the candidate phylum Atribacteria reveals a unique cell membrane structure.</title>
        <authorList>
            <person name="Taiki K."/>
            <person name="Nobu M.K."/>
            <person name="Kusada H."/>
            <person name="Meng X.-Y."/>
            <person name="Hosoki N."/>
            <person name="Uematsu K."/>
            <person name="Yoshioka H."/>
            <person name="Kamagata Y."/>
            <person name="Tamaki H."/>
        </authorList>
    </citation>
    <scope>NUCLEOTIDE SEQUENCE [LARGE SCALE GENOMIC DNA]</scope>
    <source>
        <strain evidence="2 3">RT761</strain>
    </source>
</reference>
<evidence type="ECO:0000256" key="1">
    <source>
        <dbReference type="SAM" id="SignalP"/>
    </source>
</evidence>
<dbReference type="EC" id="3.4.22.8" evidence="2"/>
<feature type="signal peptide" evidence="1">
    <location>
        <begin position="1"/>
        <end position="23"/>
    </location>
</feature>
<organism evidence="2 3">
    <name type="scientific">Atribacter laminatus</name>
    <dbReference type="NCBI Taxonomy" id="2847778"/>
    <lineage>
        <taxon>Bacteria</taxon>
        <taxon>Pseudomonadati</taxon>
        <taxon>Atribacterota</taxon>
        <taxon>Atribacteria</taxon>
        <taxon>Atribacterales</taxon>
        <taxon>Atribacteraceae</taxon>
        <taxon>Atribacter</taxon>
    </lineage>
</organism>
<dbReference type="PANTHER" id="PTHR37835:SF1">
    <property type="entry name" value="ALPHA-CLOSTRIPAIN"/>
    <property type="match status" value="1"/>
</dbReference>
<dbReference type="RefSeq" id="WP_218111402.1">
    <property type="nucleotide sequence ID" value="NZ_CP065383.1"/>
</dbReference>
<dbReference type="AlphaFoldDB" id="A0A7T1F3Z8"/>
<dbReference type="Pfam" id="PF03415">
    <property type="entry name" value="Peptidase_C11"/>
    <property type="match status" value="1"/>
</dbReference>
<dbReference type="PROSITE" id="PS51257">
    <property type="entry name" value="PROKAR_LIPOPROTEIN"/>
    <property type="match status" value="1"/>
</dbReference>
<accession>A0A7T1F3Z8</accession>
<keyword evidence="3" id="KW-1185">Reference proteome</keyword>
<dbReference type="EMBL" id="CP065383">
    <property type="protein sequence ID" value="QPM68911.1"/>
    <property type="molecule type" value="Genomic_DNA"/>
</dbReference>
<protein>
    <submittedName>
        <fullName evidence="2">Clostripain</fullName>
        <ecNumber evidence="2">3.4.22.8</ecNumber>
    </submittedName>
</protein>
<dbReference type="GO" id="GO:0004197">
    <property type="term" value="F:cysteine-type endopeptidase activity"/>
    <property type="evidence" value="ECO:0007669"/>
    <property type="project" value="UniProtKB-EC"/>
</dbReference>
<dbReference type="InterPro" id="IPR005077">
    <property type="entry name" value="Peptidase_C11"/>
</dbReference>
<gene>
    <name evidence="2" type="primary">cloSI_2</name>
    <name evidence="2" type="ORF">RT761_02138</name>
</gene>
<name>A0A7T1F3Z8_ATRLM</name>
<sequence>MKQRLFVKLVLVFIINIFLTSCVPNSPNDNPGLNPTPRPTPGAYSTAWTIMVYVDGDNDLDPYAIQNINSMELVGSTDKVKIVVQYDSYGYAGARRYFITKDYDQGNITSPIIEDIGEVNMGTGETLVDFIQFCVKNYPAQKYSLILWNHGGGFKKPGYLPKDICWDETSGDDALTIPEVEQALNRSGVYFDLLAMDACLMGMLEVAYEVRNHTEIFVASEDNVPGEGFNYHHFLENLVTSPNMGPDSLARAMIDSYISHYPFGTTLTLASVNSMQLSALANEVNNLAMTIMQDNRTSKEVYRNIITRETICFSDVDFIDLGDFALKLIGHPQILSSQVKYSAQQVLNQVSNSVLYSKNQGNNSYWTLNNAQGISIYLPIYTKYVEKYQNLQFAKNTNWDDLIRHLTIGGYR</sequence>
<feature type="chain" id="PRO_5030576793" evidence="1">
    <location>
        <begin position="24"/>
        <end position="412"/>
    </location>
</feature>
<keyword evidence="1" id="KW-0732">Signal</keyword>
<keyword evidence="2" id="KW-0378">Hydrolase</keyword>
<evidence type="ECO:0000313" key="3">
    <source>
        <dbReference type="Proteomes" id="UP000594463"/>
    </source>
</evidence>
<evidence type="ECO:0000313" key="2">
    <source>
        <dbReference type="EMBL" id="QPM68911.1"/>
    </source>
</evidence>
<dbReference type="KEGG" id="alam:RT761_02138"/>